<dbReference type="STRING" id="4846.A0A367JC84"/>
<accession>A0A367JC84</accession>
<keyword evidence="3" id="KW-1185">Reference proteome</keyword>
<evidence type="ECO:0000313" key="2">
    <source>
        <dbReference type="EMBL" id="RCH87540.1"/>
    </source>
</evidence>
<protein>
    <submittedName>
        <fullName evidence="2">Uncharacterized protein</fullName>
    </submittedName>
</protein>
<dbReference type="Proteomes" id="UP000253551">
    <property type="component" value="Unassembled WGS sequence"/>
</dbReference>
<feature type="non-terminal residue" evidence="2">
    <location>
        <position position="1"/>
    </location>
</feature>
<reference evidence="2 3" key="1">
    <citation type="journal article" date="2018" name="G3 (Bethesda)">
        <title>Phylogenetic and Phylogenomic Definition of Rhizopus Species.</title>
        <authorList>
            <person name="Gryganskyi A.P."/>
            <person name="Golan J."/>
            <person name="Dolatabadi S."/>
            <person name="Mondo S."/>
            <person name="Robb S."/>
            <person name="Idnurm A."/>
            <person name="Muszewska A."/>
            <person name="Steczkiewicz K."/>
            <person name="Masonjones S."/>
            <person name="Liao H.L."/>
            <person name="Gajdeczka M.T."/>
            <person name="Anike F."/>
            <person name="Vuek A."/>
            <person name="Anishchenko I.M."/>
            <person name="Voigt K."/>
            <person name="de Hoog G.S."/>
            <person name="Smith M.E."/>
            <person name="Heitman J."/>
            <person name="Vilgalys R."/>
            <person name="Stajich J.E."/>
        </authorList>
    </citation>
    <scope>NUCLEOTIDE SEQUENCE [LARGE SCALE GENOMIC DNA]</scope>
    <source>
        <strain evidence="2 3">LSU 92-RS-03</strain>
    </source>
</reference>
<organism evidence="2 3">
    <name type="scientific">Rhizopus stolonifer</name>
    <name type="common">Rhizopus nigricans</name>
    <dbReference type="NCBI Taxonomy" id="4846"/>
    <lineage>
        <taxon>Eukaryota</taxon>
        <taxon>Fungi</taxon>
        <taxon>Fungi incertae sedis</taxon>
        <taxon>Mucoromycota</taxon>
        <taxon>Mucoromycotina</taxon>
        <taxon>Mucoromycetes</taxon>
        <taxon>Mucorales</taxon>
        <taxon>Mucorineae</taxon>
        <taxon>Rhizopodaceae</taxon>
        <taxon>Rhizopus</taxon>
    </lineage>
</organism>
<feature type="compositionally biased region" description="Acidic residues" evidence="1">
    <location>
        <begin position="36"/>
        <end position="49"/>
    </location>
</feature>
<proteinExistence type="predicted"/>
<gene>
    <name evidence="2" type="ORF">CU098_008058</name>
</gene>
<evidence type="ECO:0000313" key="3">
    <source>
        <dbReference type="Proteomes" id="UP000253551"/>
    </source>
</evidence>
<feature type="region of interest" description="Disordered" evidence="1">
    <location>
        <begin position="34"/>
        <end position="58"/>
    </location>
</feature>
<name>A0A367JC84_RHIST</name>
<dbReference type="AlphaFoldDB" id="A0A367JC84"/>
<evidence type="ECO:0000256" key="1">
    <source>
        <dbReference type="SAM" id="MobiDB-lite"/>
    </source>
</evidence>
<sequence>NYTGKEISSSSDDFIFTWSVDVPDGLYYVQVKELEDNSNDDDDNNDDDDSNRSFNFEINTWPYKRPMYTKRQKKRKEQA</sequence>
<dbReference type="EMBL" id="PJQM01003695">
    <property type="protein sequence ID" value="RCH87540.1"/>
    <property type="molecule type" value="Genomic_DNA"/>
</dbReference>
<comment type="caution">
    <text evidence="2">The sequence shown here is derived from an EMBL/GenBank/DDBJ whole genome shotgun (WGS) entry which is preliminary data.</text>
</comment>
<feature type="non-terminal residue" evidence="2">
    <location>
        <position position="79"/>
    </location>
</feature>